<organism evidence="4 5">
    <name type="scientific">Chitinophaga eiseniae</name>
    <dbReference type="NCBI Taxonomy" id="634771"/>
    <lineage>
        <taxon>Bacteria</taxon>
        <taxon>Pseudomonadati</taxon>
        <taxon>Bacteroidota</taxon>
        <taxon>Chitinophagia</taxon>
        <taxon>Chitinophagales</taxon>
        <taxon>Chitinophagaceae</taxon>
        <taxon>Chitinophaga</taxon>
    </lineage>
</organism>
<dbReference type="PANTHER" id="PTHR30273:SF2">
    <property type="entry name" value="PROTEIN FECR"/>
    <property type="match status" value="1"/>
</dbReference>
<dbReference type="STRING" id="634771.SAMN04488128_101178"/>
<feature type="transmembrane region" description="Helical" evidence="1">
    <location>
        <begin position="90"/>
        <end position="111"/>
    </location>
</feature>
<dbReference type="InterPro" id="IPR012373">
    <property type="entry name" value="Ferrdict_sens_TM"/>
</dbReference>
<name>A0A1T4KKJ3_9BACT</name>
<sequence>MEQAHLKTLLQRYLDNNLSPQGLKELIVHLQQDTQHDTLLQVVQQALASGAYAAPADAAQKDTIFRNILQKAAEQEAATALQPVKRRTSLWRAAVAAMVIVLAGVAAYFAAGHRWTSHAPALTHQDVLPGANKAVLILADGRRITLDSAARGTLAQQGNVTISQTDNGQLDYNGTNANGKAVVYNTVTTPRGGQFRITLPDGTKVWLNAASSLHFPAAFPAGERSVEVTGEVYFEVAPRATAPFTVTARGTTVTVLGTRFNVNAYTDEASVNTTLLEGSVKVAHQGRSVMLKPGGQAQAKENIRVLDNVDTEALMAWKNGRFSCNDIPLENIMRQISRWYDIQVVFKDRITDTYSIEISRDVPLSKLLRFLELSGGVHFEVNEKTIIVKK</sequence>
<evidence type="ECO:0008006" key="6">
    <source>
        <dbReference type="Google" id="ProtNLM"/>
    </source>
</evidence>
<evidence type="ECO:0000313" key="4">
    <source>
        <dbReference type="EMBL" id="SJZ42929.1"/>
    </source>
</evidence>
<dbReference type="Pfam" id="PF04773">
    <property type="entry name" value="FecR"/>
    <property type="match status" value="1"/>
</dbReference>
<keyword evidence="1" id="KW-1133">Transmembrane helix</keyword>
<dbReference type="Gene3D" id="2.60.120.1440">
    <property type="match status" value="1"/>
</dbReference>
<dbReference type="GO" id="GO:0016989">
    <property type="term" value="F:sigma factor antagonist activity"/>
    <property type="evidence" value="ECO:0007669"/>
    <property type="project" value="TreeGrafter"/>
</dbReference>
<dbReference type="Proteomes" id="UP000190367">
    <property type="component" value="Unassembled WGS sequence"/>
</dbReference>
<protein>
    <recommendedName>
        <fullName evidence="6">FecR protein</fullName>
    </recommendedName>
</protein>
<keyword evidence="1" id="KW-0472">Membrane</keyword>
<evidence type="ECO:0000256" key="1">
    <source>
        <dbReference type="SAM" id="Phobius"/>
    </source>
</evidence>
<evidence type="ECO:0000313" key="5">
    <source>
        <dbReference type="Proteomes" id="UP000190367"/>
    </source>
</evidence>
<dbReference type="OrthoDB" id="649653at2"/>
<dbReference type="InterPro" id="IPR032508">
    <property type="entry name" value="FecR_C"/>
</dbReference>
<reference evidence="5" key="1">
    <citation type="submission" date="2017-02" db="EMBL/GenBank/DDBJ databases">
        <authorList>
            <person name="Varghese N."/>
            <person name="Submissions S."/>
        </authorList>
    </citation>
    <scope>NUCLEOTIDE SEQUENCE [LARGE SCALE GENOMIC DNA]</scope>
    <source>
        <strain evidence="5">DSM 22224</strain>
    </source>
</reference>
<dbReference type="RefSeq" id="WP_078666905.1">
    <property type="nucleotide sequence ID" value="NZ_FUWZ01000001.1"/>
</dbReference>
<keyword evidence="5" id="KW-1185">Reference proteome</keyword>
<accession>A0A1T4KKJ3</accession>
<dbReference type="EMBL" id="FUWZ01000001">
    <property type="protein sequence ID" value="SJZ42929.1"/>
    <property type="molecule type" value="Genomic_DNA"/>
</dbReference>
<gene>
    <name evidence="4" type="ORF">SAMN04488128_101178</name>
</gene>
<feature type="domain" description="Protein FecR C-terminal" evidence="3">
    <location>
        <begin position="322"/>
        <end position="388"/>
    </location>
</feature>
<dbReference type="Gene3D" id="3.55.50.30">
    <property type="match status" value="1"/>
</dbReference>
<evidence type="ECO:0000259" key="2">
    <source>
        <dbReference type="Pfam" id="PF04773"/>
    </source>
</evidence>
<evidence type="ECO:0000259" key="3">
    <source>
        <dbReference type="Pfam" id="PF16344"/>
    </source>
</evidence>
<dbReference type="AlphaFoldDB" id="A0A1T4KKJ3"/>
<keyword evidence="1" id="KW-0812">Transmembrane</keyword>
<dbReference type="InterPro" id="IPR006860">
    <property type="entry name" value="FecR"/>
</dbReference>
<proteinExistence type="predicted"/>
<dbReference type="PANTHER" id="PTHR30273">
    <property type="entry name" value="PERIPLASMIC SIGNAL SENSOR AND SIGMA FACTOR ACTIVATOR FECR-RELATED"/>
    <property type="match status" value="1"/>
</dbReference>
<feature type="domain" description="FecR protein" evidence="2">
    <location>
        <begin position="186"/>
        <end position="281"/>
    </location>
</feature>
<dbReference type="Pfam" id="PF16344">
    <property type="entry name" value="FecR_C"/>
    <property type="match status" value="1"/>
</dbReference>